<reference evidence="2 3" key="1">
    <citation type="journal article" date="2008" name="Nature">
        <title>The Trichoplax genome and the nature of placozoans.</title>
        <authorList>
            <person name="Srivastava M."/>
            <person name="Begovic E."/>
            <person name="Chapman J."/>
            <person name="Putnam N.H."/>
            <person name="Hellsten U."/>
            <person name="Kawashima T."/>
            <person name="Kuo A."/>
            <person name="Mitros T."/>
            <person name="Salamov A."/>
            <person name="Carpenter M.L."/>
            <person name="Signorovitch A.Y."/>
            <person name="Moreno M.A."/>
            <person name="Kamm K."/>
            <person name="Grimwood J."/>
            <person name="Schmutz J."/>
            <person name="Shapiro H."/>
            <person name="Grigoriev I.V."/>
            <person name="Buss L.W."/>
            <person name="Schierwater B."/>
            <person name="Dellaporta S.L."/>
            <person name="Rokhsar D.S."/>
        </authorList>
    </citation>
    <scope>NUCLEOTIDE SEQUENCE [LARGE SCALE GENOMIC DNA]</scope>
    <source>
        <strain evidence="2 3">Grell-BS-1999</strain>
    </source>
</reference>
<dbReference type="InParanoid" id="B3S5I8"/>
<feature type="region of interest" description="Disordered" evidence="1">
    <location>
        <begin position="167"/>
        <end position="203"/>
    </location>
</feature>
<dbReference type="Proteomes" id="UP000009022">
    <property type="component" value="Unassembled WGS sequence"/>
</dbReference>
<dbReference type="RefSeq" id="XP_002115684.1">
    <property type="nucleotide sequence ID" value="XM_002115648.1"/>
</dbReference>
<evidence type="ECO:0000313" key="2">
    <source>
        <dbReference type="EMBL" id="EDV22047.1"/>
    </source>
</evidence>
<evidence type="ECO:0000256" key="1">
    <source>
        <dbReference type="SAM" id="MobiDB-lite"/>
    </source>
</evidence>
<feature type="compositionally biased region" description="Polar residues" evidence="1">
    <location>
        <begin position="188"/>
        <end position="202"/>
    </location>
</feature>
<dbReference type="GeneID" id="6756772"/>
<name>B3S5I8_TRIAD</name>
<keyword evidence="3" id="KW-1185">Reference proteome</keyword>
<dbReference type="PhylomeDB" id="B3S5I8"/>
<dbReference type="EMBL" id="DS985251">
    <property type="protein sequence ID" value="EDV22047.1"/>
    <property type="molecule type" value="Genomic_DNA"/>
</dbReference>
<dbReference type="HOGENOM" id="CLU_468812_0_0_1"/>
<gene>
    <name evidence="2" type="ORF">TRIADDRAFT_59631</name>
</gene>
<dbReference type="KEGG" id="tad:TRIADDRAFT_59631"/>
<dbReference type="AlphaFoldDB" id="B3S5I8"/>
<sequence>MEQKNKYTVPIFPKNNKKKSGRTLGKDDSILTKAPNRIRKSIANDSNISYTADEPMLVENDHHQAIKDLPSIDDSGISADFADERDRLNLTCDRNRAENLSNENTNISMDYNYGSPAKDDIAFEDTTQEYDDSISDSNNTMEHSIQEGFVDKAKKIYKRRSTSACSSTSSKSEYLTPPNSIHTEEVTGDNTANNDFNLANDSNSEDEECRENIFSNPSINHSLLSSKFKQILNMFLDQFYRKLEKYVKILIREGNMTDNKISISELFNTLFQCVRKCNPERSINLADNLMLKFYSRRKASKIIDTSKKLIPNNLEHDQLAIFFAAIAIDICRCRQQQISIIKDSKCYYYMKTFVRDIVESIFRYLHKRQGRFGLISRLKDAISRKKETDYAAQAKLLIDLEHDADNPETFKKSLEYFMEGFFCHNPNVKKIRKWVHGHVVDICLPVKKNHRNVNTINLLHRVYVKDNENGAYYFPSSKDSSVRRIVGKILGRLIDYHQDETTKLCGYRLPSLIFSNEITRGQGSYSKVDPPAFETQDCFQLDETLCRIDSIDKILDFAKKFVRNDMDRNLRDRYNDLFNFTI</sequence>
<dbReference type="CTD" id="6756772"/>
<protein>
    <submittedName>
        <fullName evidence="2">Uncharacterized protein</fullName>
    </submittedName>
</protein>
<accession>B3S5I8</accession>
<evidence type="ECO:0000313" key="3">
    <source>
        <dbReference type="Proteomes" id="UP000009022"/>
    </source>
</evidence>
<feature type="region of interest" description="Disordered" evidence="1">
    <location>
        <begin position="1"/>
        <end position="27"/>
    </location>
</feature>
<organism evidence="2 3">
    <name type="scientific">Trichoplax adhaerens</name>
    <name type="common">Trichoplax reptans</name>
    <dbReference type="NCBI Taxonomy" id="10228"/>
    <lineage>
        <taxon>Eukaryota</taxon>
        <taxon>Metazoa</taxon>
        <taxon>Placozoa</taxon>
        <taxon>Uniplacotomia</taxon>
        <taxon>Trichoplacea</taxon>
        <taxon>Trichoplacidae</taxon>
        <taxon>Trichoplax</taxon>
    </lineage>
</organism>
<proteinExistence type="predicted"/>